<name>A0ABU5QEA4_9BACT</name>
<dbReference type="PROSITE" id="PS50110">
    <property type="entry name" value="RESPONSE_REGULATORY"/>
    <property type="match status" value="1"/>
</dbReference>
<evidence type="ECO:0000259" key="2">
    <source>
        <dbReference type="PROSITE" id="PS50110"/>
    </source>
</evidence>
<keyword evidence="4" id="KW-1185">Reference proteome</keyword>
<dbReference type="InterPro" id="IPR011006">
    <property type="entry name" value="CheY-like_superfamily"/>
</dbReference>
<dbReference type="Gene3D" id="3.40.50.2300">
    <property type="match status" value="1"/>
</dbReference>
<evidence type="ECO:0000256" key="1">
    <source>
        <dbReference type="PROSITE-ProRule" id="PRU00169"/>
    </source>
</evidence>
<dbReference type="Proteomes" id="UP001302949">
    <property type="component" value="Unassembled WGS sequence"/>
</dbReference>
<dbReference type="SMART" id="SM00850">
    <property type="entry name" value="LytTR"/>
    <property type="match status" value="1"/>
</dbReference>
<dbReference type="InterPro" id="IPR046947">
    <property type="entry name" value="LytR-like"/>
</dbReference>
<dbReference type="InterPro" id="IPR001789">
    <property type="entry name" value="Sig_transdc_resp-reg_receiver"/>
</dbReference>
<gene>
    <name evidence="3" type="ORF">VB248_17255</name>
</gene>
<evidence type="ECO:0000313" key="4">
    <source>
        <dbReference type="Proteomes" id="UP001302949"/>
    </source>
</evidence>
<dbReference type="SMART" id="SM00448">
    <property type="entry name" value="REC"/>
    <property type="match status" value="1"/>
</dbReference>
<dbReference type="PANTHER" id="PTHR37299:SF1">
    <property type="entry name" value="STAGE 0 SPORULATION PROTEIN A HOMOLOG"/>
    <property type="match status" value="1"/>
</dbReference>
<dbReference type="Pfam" id="PF00072">
    <property type="entry name" value="Response_reg"/>
    <property type="match status" value="1"/>
</dbReference>
<feature type="modified residue" description="4-aspartylphosphate" evidence="1">
    <location>
        <position position="55"/>
    </location>
</feature>
<dbReference type="EMBL" id="JAYFUM010000021">
    <property type="protein sequence ID" value="MEA5140902.1"/>
    <property type="molecule type" value="Genomic_DNA"/>
</dbReference>
<dbReference type="InterPro" id="IPR007492">
    <property type="entry name" value="LytTR_DNA-bd_dom"/>
</dbReference>
<reference evidence="3 4" key="1">
    <citation type="submission" date="2023-12" db="EMBL/GenBank/DDBJ databases">
        <title>Novel species of the genus Arcicella isolated from rivers.</title>
        <authorList>
            <person name="Lu H."/>
        </authorList>
    </citation>
    <scope>NUCLEOTIDE SEQUENCE [LARGE SCALE GENOMIC DNA]</scope>
    <source>
        <strain evidence="3 4">KCTC 23307</strain>
    </source>
</reference>
<dbReference type="SUPFAM" id="SSF52172">
    <property type="entry name" value="CheY-like"/>
    <property type="match status" value="1"/>
</dbReference>
<keyword evidence="3" id="KW-0238">DNA-binding</keyword>
<dbReference type="GO" id="GO:0003677">
    <property type="term" value="F:DNA binding"/>
    <property type="evidence" value="ECO:0007669"/>
    <property type="project" value="UniProtKB-KW"/>
</dbReference>
<dbReference type="RefSeq" id="WP_323298059.1">
    <property type="nucleotide sequence ID" value="NZ_JAYFUM010000021.1"/>
</dbReference>
<dbReference type="Gene3D" id="2.40.50.1020">
    <property type="entry name" value="LytTr DNA-binding domain"/>
    <property type="match status" value="1"/>
</dbReference>
<dbReference type="Pfam" id="PF04397">
    <property type="entry name" value="LytTR"/>
    <property type="match status" value="1"/>
</dbReference>
<keyword evidence="1" id="KW-0597">Phosphoprotein</keyword>
<organism evidence="3 4">
    <name type="scientific">Arcicella rigui</name>
    <dbReference type="NCBI Taxonomy" id="797020"/>
    <lineage>
        <taxon>Bacteria</taxon>
        <taxon>Pseudomonadati</taxon>
        <taxon>Bacteroidota</taxon>
        <taxon>Cytophagia</taxon>
        <taxon>Cytophagales</taxon>
        <taxon>Flectobacillaceae</taxon>
        <taxon>Arcicella</taxon>
    </lineage>
</organism>
<proteinExistence type="predicted"/>
<protein>
    <submittedName>
        <fullName evidence="3">LytTR family DNA-binding domain-containing protein</fullName>
    </submittedName>
</protein>
<dbReference type="PANTHER" id="PTHR37299">
    <property type="entry name" value="TRANSCRIPTIONAL REGULATOR-RELATED"/>
    <property type="match status" value="1"/>
</dbReference>
<comment type="caution">
    <text evidence="3">The sequence shown here is derived from an EMBL/GenBank/DDBJ whole genome shotgun (WGS) entry which is preliminary data.</text>
</comment>
<feature type="domain" description="Response regulatory" evidence="2">
    <location>
        <begin position="2"/>
        <end position="115"/>
    </location>
</feature>
<evidence type="ECO:0000313" key="3">
    <source>
        <dbReference type="EMBL" id="MEA5140902.1"/>
    </source>
</evidence>
<accession>A0ABU5QEA4</accession>
<sequence>MKIVIIEDEPAAANQLKFMLNQLNINHEILATIESVEEGIEWFKQNESPELIFSDIQLADGISFEIYEQIQLKAPIIFTTAFDEYAIRAFKLNSVDYLLKPIDADALQFAIEKYHGQQLFKEELLNELIQQQAFLQKTYRKSFLVRFRGKLLPIKSEDFAYFFIENGLVYGQLFDGRKFVMDFKLDDIETQLNPEDFIRANRQYILSRESITEIQSYINSRVKVKTQPIASTDVIISKEKVTPFKKWFQNLP</sequence>